<feature type="transmembrane region" description="Helical" evidence="8">
    <location>
        <begin position="81"/>
        <end position="101"/>
    </location>
</feature>
<name>A0ABR4NLQ9_9SACH</name>
<evidence type="ECO:0000256" key="6">
    <source>
        <dbReference type="ARBA" id="ARBA00023136"/>
    </source>
</evidence>
<evidence type="ECO:0000256" key="7">
    <source>
        <dbReference type="SAM" id="MobiDB-lite"/>
    </source>
</evidence>
<feature type="transmembrane region" description="Helical" evidence="8">
    <location>
        <begin position="43"/>
        <end position="60"/>
    </location>
</feature>
<keyword evidence="4" id="KW-0256">Endoplasmic reticulum</keyword>
<evidence type="ECO:0000256" key="8">
    <source>
        <dbReference type="SAM" id="Phobius"/>
    </source>
</evidence>
<sequence length="177" mass="20150">MAGKATKKQAAANSQTLGQLYKVTVPVLVLALLRTLLSSNKSYVKFVVFNLPLVVSLYVLEKTGRPQYDGQGRVVREGMDLGQAGGMTEYMFDLIYLSVIANVGRILFDTNKWWYLMLLCPVYVGYKLYSLKQQFFPSAATPAGQDTQSQEQTQTQKSKRQLKREKRGDDQVKYRYR</sequence>
<keyword evidence="6 8" id="KW-0472">Membrane</keyword>
<keyword evidence="10" id="KW-1185">Reference proteome</keyword>
<proteinExistence type="inferred from homology"/>
<reference evidence="9 10" key="1">
    <citation type="submission" date="2024-05" db="EMBL/GenBank/DDBJ databases">
        <title>Long read based assembly of the Candida bracarensis genome reveals expanded adhesin content.</title>
        <authorList>
            <person name="Marcet-Houben M."/>
            <person name="Ksiezopolska E."/>
            <person name="Gabaldon T."/>
        </authorList>
    </citation>
    <scope>NUCLEOTIDE SEQUENCE [LARGE SCALE GENOMIC DNA]</scope>
    <source>
        <strain evidence="9 10">CBM6</strain>
    </source>
</reference>
<organism evidence="9 10">
    <name type="scientific">Nakaseomyces bracarensis</name>
    <dbReference type="NCBI Taxonomy" id="273131"/>
    <lineage>
        <taxon>Eukaryota</taxon>
        <taxon>Fungi</taxon>
        <taxon>Dikarya</taxon>
        <taxon>Ascomycota</taxon>
        <taxon>Saccharomycotina</taxon>
        <taxon>Saccharomycetes</taxon>
        <taxon>Saccharomycetales</taxon>
        <taxon>Saccharomycetaceae</taxon>
        <taxon>Nakaseomyces</taxon>
    </lineage>
</organism>
<dbReference type="EMBL" id="JBEVYD010000013">
    <property type="protein sequence ID" value="KAL3228458.1"/>
    <property type="molecule type" value="Genomic_DNA"/>
</dbReference>
<evidence type="ECO:0000256" key="1">
    <source>
        <dbReference type="ARBA" id="ARBA00004477"/>
    </source>
</evidence>
<dbReference type="InterPro" id="IPR008506">
    <property type="entry name" value="SND2/TMEM208"/>
</dbReference>
<evidence type="ECO:0000256" key="4">
    <source>
        <dbReference type="ARBA" id="ARBA00022824"/>
    </source>
</evidence>
<comment type="similarity">
    <text evidence="2">Belongs to the TMEM208 family.</text>
</comment>
<evidence type="ECO:0000256" key="3">
    <source>
        <dbReference type="ARBA" id="ARBA00022692"/>
    </source>
</evidence>
<dbReference type="Proteomes" id="UP001623330">
    <property type="component" value="Unassembled WGS sequence"/>
</dbReference>
<evidence type="ECO:0008006" key="11">
    <source>
        <dbReference type="Google" id="ProtNLM"/>
    </source>
</evidence>
<feature type="compositionally biased region" description="Low complexity" evidence="7">
    <location>
        <begin position="145"/>
        <end position="156"/>
    </location>
</feature>
<accession>A0ABR4NLQ9</accession>
<feature type="compositionally biased region" description="Basic and acidic residues" evidence="7">
    <location>
        <begin position="166"/>
        <end position="177"/>
    </location>
</feature>
<dbReference type="PANTHER" id="PTHR13505">
    <property type="entry name" value="TRANSMEMBRANE PROTEIN 208"/>
    <property type="match status" value="1"/>
</dbReference>
<feature type="region of interest" description="Disordered" evidence="7">
    <location>
        <begin position="141"/>
        <end position="177"/>
    </location>
</feature>
<evidence type="ECO:0000313" key="9">
    <source>
        <dbReference type="EMBL" id="KAL3228458.1"/>
    </source>
</evidence>
<comment type="subcellular location">
    <subcellularLocation>
        <location evidence="1">Endoplasmic reticulum membrane</location>
        <topology evidence="1">Multi-pass membrane protein</topology>
    </subcellularLocation>
</comment>
<keyword evidence="3 8" id="KW-0812">Transmembrane</keyword>
<comment type="caution">
    <text evidence="9">The sequence shown here is derived from an EMBL/GenBank/DDBJ whole genome shotgun (WGS) entry which is preliminary data.</text>
</comment>
<dbReference type="Pfam" id="PF05620">
    <property type="entry name" value="TMEM208_SND2"/>
    <property type="match status" value="1"/>
</dbReference>
<evidence type="ECO:0000256" key="5">
    <source>
        <dbReference type="ARBA" id="ARBA00022989"/>
    </source>
</evidence>
<dbReference type="PANTHER" id="PTHR13505:SF7">
    <property type="entry name" value="TRANSMEMBRANE PROTEIN 208"/>
    <property type="match status" value="1"/>
</dbReference>
<keyword evidence="5 8" id="KW-1133">Transmembrane helix</keyword>
<evidence type="ECO:0000256" key="2">
    <source>
        <dbReference type="ARBA" id="ARBA00009950"/>
    </source>
</evidence>
<evidence type="ECO:0000313" key="10">
    <source>
        <dbReference type="Proteomes" id="UP001623330"/>
    </source>
</evidence>
<protein>
    <recommendedName>
        <fullName evidence="11">DUF788-domain-containing protein</fullName>
    </recommendedName>
</protein>
<gene>
    <name evidence="9" type="ORF">RNJ44_02403</name>
</gene>